<evidence type="ECO:0000313" key="3">
    <source>
        <dbReference type="Proteomes" id="UP000199400"/>
    </source>
</evidence>
<dbReference type="SUPFAM" id="SSF51261">
    <property type="entry name" value="Duplicated hybrid motif"/>
    <property type="match status" value="1"/>
</dbReference>
<keyword evidence="3" id="KW-1185">Reference proteome</keyword>
<accession>A0A1I2IVT3</accession>
<gene>
    <name evidence="2" type="ORF">SAMN02745121_08981</name>
</gene>
<evidence type="ECO:0000313" key="2">
    <source>
        <dbReference type="EMBL" id="SFF45778.1"/>
    </source>
</evidence>
<dbReference type="STRING" id="54.SAMN02745121_08981"/>
<proteinExistence type="predicted"/>
<evidence type="ECO:0000259" key="1">
    <source>
        <dbReference type="Pfam" id="PF01551"/>
    </source>
</evidence>
<dbReference type="CDD" id="cd12797">
    <property type="entry name" value="M23_peptidase"/>
    <property type="match status" value="1"/>
</dbReference>
<dbReference type="Proteomes" id="UP000199400">
    <property type="component" value="Unassembled WGS sequence"/>
</dbReference>
<sequence length="733" mass="78350">MAKVSGVTAVLEPSSNGKLLYLPFAIVKPIHEDFGGGMINFMLELRYKAEAGAPTSLVANTLKVWFPGTELAINTYLLKDGKDLEEAKKRTLADGRSLSIFLDEQVRTGVADPGRGSIRIPITPAPASIRIEVVFDGFDPVVFNFPLQAHANPTSDGSYAFPFKAKDLPEKCYIFADAAHFPDRGQHWGYDFGGYIWNGSKFVHNTGPENEDYPIFGLPVYAGADGVVLKADDSWPDHPRVPLRRILRTGVERGPVGVVSVAAFSPNRIFTAVTDEDGQVLVLSFASSGDAQTLSYLGKSQPGLPFAGDTLSATALTATKLVVAGAANGAAFVSLYSVSADGVQVTCSSTITLPGTASIKIDRYSETQFVMARQPVSGNLEVSLWELAPGLGQKPSFAVSAGGATSLFDLAVLDTGRVVTALQTGASKLKLVVWNVARDDKNKVTALTRGKDCEVDTAVNQIAVAATRDAGRVLVGVRNGEGKLGAYYFQIDAKSGEVALLGSEISGPISRVALARFKRGQTAMAVIGSTDELKLIGYEIRESDNKWNLLRTADYVDPGGAITALDIARIVPNDGENNIETCAVAVRTSSGKLKLILWRQPLGNSVRLLCGDECVTYAHLQQKSIPETLKPGVFVKKGDLIGKAGFSGSTGGPHLHVHCVKVDIDARTLTREHFAAIQNGTYEVSGSPRPMLFHGISALATELLGTPGWEKGPFIAVDDRGFYFTRVAIYPLK</sequence>
<dbReference type="SUPFAM" id="SSF82171">
    <property type="entry name" value="DPP6 N-terminal domain-like"/>
    <property type="match status" value="1"/>
</dbReference>
<dbReference type="InterPro" id="IPR016047">
    <property type="entry name" value="M23ase_b-sheet_dom"/>
</dbReference>
<name>A0A1I2IVT3_9BACT</name>
<organism evidence="2 3">
    <name type="scientific">Nannocystis exedens</name>
    <dbReference type="NCBI Taxonomy" id="54"/>
    <lineage>
        <taxon>Bacteria</taxon>
        <taxon>Pseudomonadati</taxon>
        <taxon>Myxococcota</taxon>
        <taxon>Polyangia</taxon>
        <taxon>Nannocystales</taxon>
        <taxon>Nannocystaceae</taxon>
        <taxon>Nannocystis</taxon>
    </lineage>
</organism>
<protein>
    <submittedName>
        <fullName evidence="2">Peptidase family M23</fullName>
    </submittedName>
</protein>
<dbReference type="Gene3D" id="2.70.70.10">
    <property type="entry name" value="Glucose Permease (Domain IIA)"/>
    <property type="match status" value="1"/>
</dbReference>
<feature type="domain" description="M23ase beta-sheet core" evidence="1">
    <location>
        <begin position="589"/>
        <end position="659"/>
    </location>
</feature>
<dbReference type="AlphaFoldDB" id="A0A1I2IVT3"/>
<dbReference type="InterPro" id="IPR011055">
    <property type="entry name" value="Dup_hybrid_motif"/>
</dbReference>
<dbReference type="Pfam" id="PF01551">
    <property type="entry name" value="Peptidase_M23"/>
    <property type="match status" value="1"/>
</dbReference>
<dbReference type="EMBL" id="FOMX01000085">
    <property type="protein sequence ID" value="SFF45778.1"/>
    <property type="molecule type" value="Genomic_DNA"/>
</dbReference>
<reference evidence="3" key="1">
    <citation type="submission" date="2016-10" db="EMBL/GenBank/DDBJ databases">
        <authorList>
            <person name="Varghese N."/>
            <person name="Submissions S."/>
        </authorList>
    </citation>
    <scope>NUCLEOTIDE SEQUENCE [LARGE SCALE GENOMIC DNA]</scope>
    <source>
        <strain evidence="3">ATCC 25963</strain>
    </source>
</reference>